<evidence type="ECO:0000256" key="1">
    <source>
        <dbReference type="SAM" id="MobiDB-lite"/>
    </source>
</evidence>
<dbReference type="SUPFAM" id="SSF52047">
    <property type="entry name" value="RNI-like"/>
    <property type="match status" value="1"/>
</dbReference>
<organism evidence="2 3">
    <name type="scientific">Phanerochaete sordida</name>
    <dbReference type="NCBI Taxonomy" id="48140"/>
    <lineage>
        <taxon>Eukaryota</taxon>
        <taxon>Fungi</taxon>
        <taxon>Dikarya</taxon>
        <taxon>Basidiomycota</taxon>
        <taxon>Agaricomycotina</taxon>
        <taxon>Agaricomycetes</taxon>
        <taxon>Polyporales</taxon>
        <taxon>Phanerochaetaceae</taxon>
        <taxon>Phanerochaete</taxon>
    </lineage>
</organism>
<protein>
    <recommendedName>
        <fullName evidence="4">F-box domain-containing protein</fullName>
    </recommendedName>
</protein>
<feature type="compositionally biased region" description="Polar residues" evidence="1">
    <location>
        <begin position="408"/>
        <end position="420"/>
    </location>
</feature>
<keyword evidence="3" id="KW-1185">Reference proteome</keyword>
<dbReference type="InterPro" id="IPR032675">
    <property type="entry name" value="LRR_dom_sf"/>
</dbReference>
<dbReference type="EMBL" id="BPQB01000002">
    <property type="protein sequence ID" value="GJE85385.1"/>
    <property type="molecule type" value="Genomic_DNA"/>
</dbReference>
<evidence type="ECO:0000313" key="3">
    <source>
        <dbReference type="Proteomes" id="UP000703269"/>
    </source>
</evidence>
<proteinExistence type="predicted"/>
<evidence type="ECO:0008006" key="4">
    <source>
        <dbReference type="Google" id="ProtNLM"/>
    </source>
</evidence>
<gene>
    <name evidence="2" type="ORF">PsYK624_014640</name>
</gene>
<feature type="compositionally biased region" description="Acidic residues" evidence="1">
    <location>
        <begin position="421"/>
        <end position="445"/>
    </location>
</feature>
<dbReference type="AlphaFoldDB" id="A0A9P3FZW6"/>
<comment type="caution">
    <text evidence="2">The sequence shown here is derived from an EMBL/GenBank/DDBJ whole genome shotgun (WGS) entry which is preliminary data.</text>
</comment>
<dbReference type="Gene3D" id="3.80.10.10">
    <property type="entry name" value="Ribonuclease Inhibitor"/>
    <property type="match status" value="1"/>
</dbReference>
<feature type="region of interest" description="Disordered" evidence="1">
    <location>
        <begin position="391"/>
        <end position="446"/>
    </location>
</feature>
<sequence length="458" mass="51045">MIRDLKSVTLVCKSWHAAAYPLLYRDVHLREVGQILSFASTLRSAPQTFSPYVRSVMVTCFIPQRWTRVTRQSLTSILQQCPNLNAFVFRPVYHERAYSPSTPLPVLYRNLSPLTIPHNVEHLGLFDERHLYAASWQDFCTSFSSLALMLSWCSHLTSLSISSRSLPETDDTLTLHFPRLETLSIWSYGSGEGASKNLPLLWEIPKLASLRFRPALGCVGDLGVRLASFCARYAGTLRELDFGGDILCSLTLSSLGHQLHAASLCPHLEHLILCISGASHFPRPVVPREEVWAVVKASSIWDMPLALVEVTIKPDEDRESCPLGDLVRGSAWKRVRFLEIALLTWIPDLPYLFPVSDEALVEPRVMDCYGLKIEESADCLALVDENWGRPSGSATTDVEDGESHDGSDSNTSDSSYQYESDVSEDFVTDEGESDVESEELEDLTEEQALAVYAGIVDA</sequence>
<dbReference type="Proteomes" id="UP000703269">
    <property type="component" value="Unassembled WGS sequence"/>
</dbReference>
<reference evidence="2 3" key="1">
    <citation type="submission" date="2021-08" db="EMBL/GenBank/DDBJ databases">
        <title>Draft Genome Sequence of Phanerochaete sordida strain YK-624.</title>
        <authorList>
            <person name="Mori T."/>
            <person name="Dohra H."/>
            <person name="Suzuki T."/>
            <person name="Kawagishi H."/>
            <person name="Hirai H."/>
        </authorList>
    </citation>
    <scope>NUCLEOTIDE SEQUENCE [LARGE SCALE GENOMIC DNA]</scope>
    <source>
        <strain evidence="2 3">YK-624</strain>
    </source>
</reference>
<name>A0A9P3FZW6_9APHY</name>
<dbReference type="OrthoDB" id="3060996at2759"/>
<accession>A0A9P3FZW6</accession>
<evidence type="ECO:0000313" key="2">
    <source>
        <dbReference type="EMBL" id="GJE85385.1"/>
    </source>
</evidence>